<feature type="domain" description="Flavoprotein" evidence="6">
    <location>
        <begin position="1"/>
        <end position="171"/>
    </location>
</feature>
<evidence type="ECO:0000256" key="2">
    <source>
        <dbReference type="ARBA" id="ARBA00022630"/>
    </source>
</evidence>
<accession>A0A1I6BXA9</accession>
<evidence type="ECO:0000256" key="4">
    <source>
        <dbReference type="ARBA" id="ARBA00022679"/>
    </source>
</evidence>
<dbReference type="RefSeq" id="WP_061802752.1">
    <property type="nucleotide sequence ID" value="NZ_FOXX01000015.1"/>
</dbReference>
<comment type="function">
    <text evidence="5">Involved in the non-oxidative decarboxylation and detoxification of phenolic derivatives. Flavin prenyltransferase that catalyzes the synthesis of the prenylated FMN cofactor (prenyl-FMN) for phenolic acid decarboxylase.</text>
</comment>
<dbReference type="NCBIfam" id="TIGR00421">
    <property type="entry name" value="ubiX_pad"/>
    <property type="match status" value="1"/>
</dbReference>
<keyword evidence="5" id="KW-0216">Detoxification</keyword>
<evidence type="ECO:0000313" key="8">
    <source>
        <dbReference type="Proteomes" id="UP000182762"/>
    </source>
</evidence>
<dbReference type="GeneID" id="93712956"/>
<dbReference type="PANTHER" id="PTHR43374:SF1">
    <property type="entry name" value="FLAVIN PRENYLTRANSFERASE PAD1, MITOCHONDRIAL"/>
    <property type="match status" value="1"/>
</dbReference>
<feature type="binding site" evidence="5">
    <location>
        <begin position="9"/>
        <end position="11"/>
    </location>
    <ligand>
        <name>FMN</name>
        <dbReference type="ChEBI" id="CHEBI:58210"/>
    </ligand>
</feature>
<keyword evidence="8" id="KW-1185">Reference proteome</keyword>
<comment type="subunit">
    <text evidence="5">Homododecamer.</text>
</comment>
<dbReference type="InterPro" id="IPR036551">
    <property type="entry name" value="Flavin_trans-like"/>
</dbReference>
<dbReference type="PANTHER" id="PTHR43374">
    <property type="entry name" value="FLAVIN PRENYLTRANSFERASE"/>
    <property type="match status" value="1"/>
</dbReference>
<dbReference type="NCBIfam" id="NF004685">
    <property type="entry name" value="PRK06029.1"/>
    <property type="match status" value="1"/>
</dbReference>
<evidence type="ECO:0000259" key="6">
    <source>
        <dbReference type="Pfam" id="PF02441"/>
    </source>
</evidence>
<keyword evidence="1 5" id="KW-0637">Prenyltransferase</keyword>
<proteinExistence type="inferred from homology"/>
<dbReference type="InterPro" id="IPR032901">
    <property type="entry name" value="UbiX_pad_YclB"/>
</dbReference>
<keyword evidence="5" id="KW-0058">Aromatic hydrocarbons catabolism</keyword>
<dbReference type="NCBIfam" id="NF041206">
    <property type="entry name" value="VdcB"/>
    <property type="match status" value="1"/>
</dbReference>
<evidence type="ECO:0000256" key="1">
    <source>
        <dbReference type="ARBA" id="ARBA00022602"/>
    </source>
</evidence>
<dbReference type="Proteomes" id="UP000182762">
    <property type="component" value="Unassembled WGS sequence"/>
</dbReference>
<feature type="binding site" evidence="5">
    <location>
        <begin position="86"/>
        <end position="89"/>
    </location>
    <ligand>
        <name>FMN</name>
        <dbReference type="ChEBI" id="CHEBI:58210"/>
    </ligand>
</feature>
<dbReference type="InterPro" id="IPR004507">
    <property type="entry name" value="UbiX-like"/>
</dbReference>
<evidence type="ECO:0000256" key="3">
    <source>
        <dbReference type="ARBA" id="ARBA00022643"/>
    </source>
</evidence>
<dbReference type="HAMAP" id="MF_01984">
    <property type="entry name" value="ubiX_pad"/>
    <property type="match status" value="1"/>
</dbReference>
<dbReference type="Pfam" id="PF02441">
    <property type="entry name" value="Flavoprotein"/>
    <property type="match status" value="1"/>
</dbReference>
<comment type="caution">
    <text evidence="7">The sequence shown here is derived from an EMBL/GenBank/DDBJ whole genome shotgun (WGS) entry which is preliminary data.</text>
</comment>
<reference evidence="7 8" key="1">
    <citation type="submission" date="2016-10" db="EMBL/GenBank/DDBJ databases">
        <authorList>
            <person name="Varghese N."/>
            <person name="Submissions S."/>
        </authorList>
    </citation>
    <scope>NUCLEOTIDE SEQUENCE [LARGE SCALE GENOMIC DNA]</scope>
    <source>
        <strain evidence="7 8">DSM 13796</strain>
    </source>
</reference>
<dbReference type="InterPro" id="IPR003382">
    <property type="entry name" value="Flavoprotein"/>
</dbReference>
<organism evidence="7 8">
    <name type="scientific">Priestia endophytica DSM 13796</name>
    <dbReference type="NCBI Taxonomy" id="1121089"/>
    <lineage>
        <taxon>Bacteria</taxon>
        <taxon>Bacillati</taxon>
        <taxon>Bacillota</taxon>
        <taxon>Bacilli</taxon>
        <taxon>Bacillales</taxon>
        <taxon>Bacillaceae</taxon>
        <taxon>Priestia</taxon>
    </lineage>
</organism>
<gene>
    <name evidence="7" type="ORF">SAMN02745910_04419</name>
</gene>
<keyword evidence="3 5" id="KW-0288">FMN</keyword>
<keyword evidence="4 5" id="KW-0808">Transferase</keyword>
<comment type="similarity">
    <text evidence="5">Belongs to the UbiX/PAD1 family. YclB subfamily.</text>
</comment>
<feature type="binding site" evidence="5">
    <location>
        <position position="121"/>
    </location>
    <ligand>
        <name>FMN</name>
        <dbReference type="ChEBI" id="CHEBI:58210"/>
    </ligand>
</feature>
<sequence>MKLIIGITGATGAIFGIRLLELLKNTDIETHLVMSQWASATVHVETTYTTKEVEALADYTYSPKDLGAKISSGSFQVDGMIIAPCSMKSLASIRMGLADNLVTRAADVILKERKKLLLMTRETPLNDIHLENMLALSRMGTIIFPPMPAFYNHPQSIDDIINHIVFRALDQFNICLSAAKRWEGIKNN</sequence>
<evidence type="ECO:0000256" key="5">
    <source>
        <dbReference type="HAMAP-Rule" id="MF_01986"/>
    </source>
</evidence>
<dbReference type="EMBL" id="FOXX01000015">
    <property type="protein sequence ID" value="SFQ85524.1"/>
    <property type="molecule type" value="Genomic_DNA"/>
</dbReference>
<dbReference type="SUPFAM" id="SSF52507">
    <property type="entry name" value="Homo-oligomeric flavin-containing Cys decarboxylases, HFCD"/>
    <property type="match status" value="1"/>
</dbReference>
<dbReference type="EC" id="2.5.1.129" evidence="5"/>
<evidence type="ECO:0000313" key="7">
    <source>
        <dbReference type="EMBL" id="SFQ85524.1"/>
    </source>
</evidence>
<name>A0A1I6BXA9_9BACI</name>
<comment type="catalytic activity">
    <reaction evidence="5">
        <text>dimethylallyl phosphate + FMNH2 = prenylated FMNH2 + phosphate</text>
        <dbReference type="Rhea" id="RHEA:37743"/>
        <dbReference type="ChEBI" id="CHEBI:43474"/>
        <dbReference type="ChEBI" id="CHEBI:57618"/>
        <dbReference type="ChEBI" id="CHEBI:87467"/>
        <dbReference type="ChEBI" id="CHEBI:88052"/>
        <dbReference type="EC" id="2.5.1.129"/>
    </reaction>
</comment>
<dbReference type="Gene3D" id="3.40.50.1950">
    <property type="entry name" value="Flavin prenyltransferase-like"/>
    <property type="match status" value="1"/>
</dbReference>
<keyword evidence="2 5" id="KW-0285">Flavoprotein</keyword>
<dbReference type="HAMAP" id="MF_01986">
    <property type="entry name" value="ubiX_pad_yclB"/>
    <property type="match status" value="1"/>
</dbReference>
<feature type="binding site" evidence="5">
    <location>
        <position position="35"/>
    </location>
    <ligand>
        <name>FMN</name>
        <dbReference type="ChEBI" id="CHEBI:58210"/>
    </ligand>
</feature>
<protein>
    <recommendedName>
        <fullName evidence="5">Probable UbiX-like flavin prenyltransferase</fullName>
        <ecNumber evidence="5">2.5.1.129</ecNumber>
    </recommendedName>
    <alternativeName>
        <fullName evidence="5">Phenolic acid decarboxylase subunit B</fullName>
        <shortName evidence="5">PAD</shortName>
    </alternativeName>
</protein>